<organism evidence="4 5">
    <name type="scientific">Purpureocillium lilacinum</name>
    <name type="common">Paecilomyces lilacinus</name>
    <dbReference type="NCBI Taxonomy" id="33203"/>
    <lineage>
        <taxon>Eukaryota</taxon>
        <taxon>Fungi</taxon>
        <taxon>Dikarya</taxon>
        <taxon>Ascomycota</taxon>
        <taxon>Pezizomycotina</taxon>
        <taxon>Sordariomycetes</taxon>
        <taxon>Hypocreomycetidae</taxon>
        <taxon>Hypocreales</taxon>
        <taxon>Ophiocordycipitaceae</taxon>
        <taxon>Purpureocillium</taxon>
    </lineage>
</organism>
<dbReference type="InterPro" id="IPR002110">
    <property type="entry name" value="Ankyrin_rpt"/>
</dbReference>
<proteinExistence type="predicted"/>
<comment type="caution">
    <text evidence="4">The sequence shown here is derived from an EMBL/GenBank/DDBJ whole genome shotgun (WGS) entry which is preliminary data.</text>
</comment>
<keyword evidence="1" id="KW-0677">Repeat</keyword>
<dbReference type="SMART" id="SM00248">
    <property type="entry name" value="ANK"/>
    <property type="match status" value="12"/>
</dbReference>
<evidence type="ECO:0000313" key="5">
    <source>
        <dbReference type="Proteomes" id="UP000078340"/>
    </source>
</evidence>
<dbReference type="PANTHER" id="PTHR24198:SF165">
    <property type="entry name" value="ANKYRIN REPEAT-CONTAINING PROTEIN-RELATED"/>
    <property type="match status" value="1"/>
</dbReference>
<dbReference type="Proteomes" id="UP000078340">
    <property type="component" value="Unassembled WGS sequence"/>
</dbReference>
<protein>
    <submittedName>
        <fullName evidence="4">Ankyrin repeats (3 copies) domain-containing protein</fullName>
    </submittedName>
</protein>
<keyword evidence="2 3" id="KW-0040">ANK repeat</keyword>
<feature type="repeat" description="ANK" evidence="3">
    <location>
        <begin position="382"/>
        <end position="419"/>
    </location>
</feature>
<dbReference type="InterPro" id="IPR036770">
    <property type="entry name" value="Ankyrin_rpt-contain_sf"/>
</dbReference>
<accession>A0A179HH17</accession>
<dbReference type="SUPFAM" id="SSF48403">
    <property type="entry name" value="Ankyrin repeat"/>
    <property type="match status" value="2"/>
</dbReference>
<dbReference type="Gene3D" id="1.25.40.20">
    <property type="entry name" value="Ankyrin repeat-containing domain"/>
    <property type="match status" value="3"/>
</dbReference>
<evidence type="ECO:0000313" key="4">
    <source>
        <dbReference type="EMBL" id="OAQ88918.1"/>
    </source>
</evidence>
<evidence type="ECO:0000256" key="3">
    <source>
        <dbReference type="PROSITE-ProRule" id="PRU00023"/>
    </source>
</evidence>
<feature type="repeat" description="ANK" evidence="3">
    <location>
        <begin position="211"/>
        <end position="239"/>
    </location>
</feature>
<evidence type="ECO:0000256" key="2">
    <source>
        <dbReference type="ARBA" id="ARBA00023043"/>
    </source>
</evidence>
<dbReference type="Pfam" id="PF12796">
    <property type="entry name" value="Ank_2"/>
    <property type="match status" value="3"/>
</dbReference>
<gene>
    <name evidence="4" type="ORF">VFPFJ_07383</name>
</gene>
<dbReference type="PANTHER" id="PTHR24198">
    <property type="entry name" value="ANKYRIN REPEAT AND PROTEIN KINASE DOMAIN-CONTAINING PROTEIN"/>
    <property type="match status" value="1"/>
</dbReference>
<name>A0A179HH17_PURLI</name>
<dbReference type="EMBL" id="LSBI01000006">
    <property type="protein sequence ID" value="OAQ88918.1"/>
    <property type="molecule type" value="Genomic_DNA"/>
</dbReference>
<sequence>MRLLELCPEIIVQIGESVDSEQDLLALSRAHPALSTLLTRCLYRLDAEAYGGSELYRAAKRGSLAGVKASLKYGASRYLDDFRLRDSNNDDAEYLGYYKMMTPLMMAAAGGNLEVAQLLLGEGASVEPDLHWSMEGFHQSALHIAMDRGDVRMIRLLVDAGANVEPSATDPRFGPGARRRGPLGRAMEREQEEIAMILLDAGASPQRYTLRGDSMLHIALQMRSMGLATRLLEKGASPNDSGWLDLSLVKVAVQLESPELLKLLLTHGASSEPSGSWDSMICDAWDCAKVALEGRKYEVFEWLLKYGIVADTRGTKAEDVLVLAIQWDMPDYIRALIELGARLGAREIGEPTLLMILAKAGYFEATQILLSLEAETESTDMDGRTALFLAVKSMAEMDNVFQTVTILLDAGADPNVVGEMMDSFVENGAFGSTFAGWHYTTGQRECIRLKLMVWDAALRSIGSPNTANTVKLLREYAKDPAILDGGILRLAASLGNAVAVRCLLEICDGLNVDETGSFDMTALMRASCIGDLESIKLLLDHGASVHAKCWKGYTALHYALIRKIGGILPTLAELSLEAIRLLLERGADPSATLELRIWELVPRGNYQAVAELLLE</sequence>
<dbReference type="PROSITE" id="PS50088">
    <property type="entry name" value="ANK_REPEAT"/>
    <property type="match status" value="4"/>
</dbReference>
<evidence type="ECO:0000256" key="1">
    <source>
        <dbReference type="ARBA" id="ARBA00022737"/>
    </source>
</evidence>
<dbReference type="AlphaFoldDB" id="A0A179HH17"/>
<reference evidence="4 5" key="1">
    <citation type="submission" date="2016-02" db="EMBL/GenBank/DDBJ databases">
        <title>Biosynthesis of antibiotic leucinostatins and their inhibition on Phytophthora in bio-control Purpureocillium lilacinum.</title>
        <authorList>
            <person name="Wang G."/>
            <person name="Liu Z."/>
            <person name="Lin R."/>
            <person name="Li E."/>
            <person name="Mao Z."/>
            <person name="Ling J."/>
            <person name="Yin W."/>
            <person name="Xie B."/>
        </authorList>
    </citation>
    <scope>NUCLEOTIDE SEQUENCE [LARGE SCALE GENOMIC DNA]</scope>
    <source>
        <strain evidence="4">PLFJ-1</strain>
    </source>
</reference>
<feature type="repeat" description="ANK" evidence="3">
    <location>
        <begin position="137"/>
        <end position="169"/>
    </location>
</feature>
<feature type="repeat" description="ANK" evidence="3">
    <location>
        <begin position="99"/>
        <end position="127"/>
    </location>
</feature>
<dbReference type="PROSITE" id="PS50297">
    <property type="entry name" value="ANK_REP_REGION"/>
    <property type="match status" value="3"/>
</dbReference>